<evidence type="ECO:0000313" key="1">
    <source>
        <dbReference type="EMBL" id="KAB5525394.1"/>
    </source>
</evidence>
<dbReference type="AlphaFoldDB" id="A0A5N5K4E9"/>
<reference evidence="2" key="1">
    <citation type="journal article" date="2019" name="Gigascience">
        <title>De novo genome assembly of the endangered Acer yangbiense, a plant species with extremely small populations endemic to Yunnan Province, China.</title>
        <authorList>
            <person name="Yang J."/>
            <person name="Wariss H.M."/>
            <person name="Tao L."/>
            <person name="Zhang R."/>
            <person name="Yun Q."/>
            <person name="Hollingsworth P."/>
            <person name="Dao Z."/>
            <person name="Luo G."/>
            <person name="Guo H."/>
            <person name="Ma Y."/>
            <person name="Sun W."/>
        </authorList>
    </citation>
    <scope>NUCLEOTIDE SEQUENCE [LARGE SCALE GENOMIC DNA]</scope>
    <source>
        <strain evidence="2">cv. br00</strain>
    </source>
</reference>
<gene>
    <name evidence="1" type="ORF">DKX38_023143</name>
</gene>
<evidence type="ECO:0000313" key="2">
    <source>
        <dbReference type="Proteomes" id="UP000326939"/>
    </source>
</evidence>
<dbReference type="Proteomes" id="UP000326939">
    <property type="component" value="Chromosome 15"/>
</dbReference>
<protein>
    <submittedName>
        <fullName evidence="1">Uncharacterized protein</fullName>
    </submittedName>
</protein>
<organism evidence="1 2">
    <name type="scientific">Salix brachista</name>
    <dbReference type="NCBI Taxonomy" id="2182728"/>
    <lineage>
        <taxon>Eukaryota</taxon>
        <taxon>Viridiplantae</taxon>
        <taxon>Streptophyta</taxon>
        <taxon>Embryophyta</taxon>
        <taxon>Tracheophyta</taxon>
        <taxon>Spermatophyta</taxon>
        <taxon>Magnoliopsida</taxon>
        <taxon>eudicotyledons</taxon>
        <taxon>Gunneridae</taxon>
        <taxon>Pentapetalae</taxon>
        <taxon>rosids</taxon>
        <taxon>fabids</taxon>
        <taxon>Malpighiales</taxon>
        <taxon>Salicaceae</taxon>
        <taxon>Saliceae</taxon>
        <taxon>Salix</taxon>
    </lineage>
</organism>
<sequence length="78" mass="8967">MLASLDINGEEPKATVSEAEKRKPFDIEAGLSTRLSKYKNFVFLAFNGKDDFNHRDGDLCIHNLFELEKEVIISYSWN</sequence>
<keyword evidence="2" id="KW-1185">Reference proteome</keyword>
<name>A0A5N5K4E9_9ROSI</name>
<comment type="caution">
    <text evidence="1">The sequence shown here is derived from an EMBL/GenBank/DDBJ whole genome shotgun (WGS) entry which is preliminary data.</text>
</comment>
<dbReference type="EMBL" id="VDCV01000015">
    <property type="protein sequence ID" value="KAB5525394.1"/>
    <property type="molecule type" value="Genomic_DNA"/>
</dbReference>
<accession>A0A5N5K4E9</accession>
<proteinExistence type="predicted"/>